<dbReference type="Proteomes" id="UP001161247">
    <property type="component" value="Chromosome 7"/>
</dbReference>
<sequence>MMMFMAAERRVFGYGTIIMPHIILKSFSSNVVAALPFPCHPLLFPNLAFRLFSSILHILIDIKSYAGAITIFKDIPLSMFEAFEVLIERLSESEAGNTTEALSYWSFGLLREMNAKGNVPTDCTYVVVIRGTFNNLMNGLYMKGLLEDAQQLFVAMEESGCEPNETTSNIILKVLVKLRRYDDIAIYLEEMIKQDFGLIIDISVVLWKLIRREDNVSDRVLQKLDPSATVISFRSG</sequence>
<dbReference type="PANTHER" id="PTHR47933">
    <property type="entry name" value="PENTATRICOPEPTIDE REPEAT-CONTAINING PROTEIN 1, MITOCHONDRIAL"/>
    <property type="match status" value="1"/>
</dbReference>
<dbReference type="InterPro" id="IPR011990">
    <property type="entry name" value="TPR-like_helical_dom_sf"/>
</dbReference>
<dbReference type="AlphaFoldDB" id="A0AAV1DW33"/>
<name>A0AAV1DW33_OLDCO</name>
<reference evidence="4" key="1">
    <citation type="submission" date="2023-03" db="EMBL/GenBank/DDBJ databases">
        <authorList>
            <person name="Julca I."/>
        </authorList>
    </citation>
    <scope>NUCLEOTIDE SEQUENCE</scope>
</reference>
<dbReference type="Gene3D" id="1.25.40.10">
    <property type="entry name" value="Tetratricopeptide repeat domain"/>
    <property type="match status" value="1"/>
</dbReference>
<dbReference type="Pfam" id="PF13041">
    <property type="entry name" value="PPR_2"/>
    <property type="match status" value="1"/>
</dbReference>
<dbReference type="PANTHER" id="PTHR47933:SF11">
    <property type="entry name" value="PENTATRICOPEPTIDE REPEAT-CONTAINING PROTEIN 2"/>
    <property type="match status" value="1"/>
</dbReference>
<dbReference type="EMBL" id="OX459124">
    <property type="protein sequence ID" value="CAI9112118.1"/>
    <property type="molecule type" value="Genomic_DNA"/>
</dbReference>
<keyword evidence="5" id="KW-1185">Reference proteome</keyword>
<evidence type="ECO:0000313" key="5">
    <source>
        <dbReference type="Proteomes" id="UP001161247"/>
    </source>
</evidence>
<comment type="similarity">
    <text evidence="1">Belongs to the PPR family. P subfamily.</text>
</comment>
<dbReference type="GO" id="GO:0003729">
    <property type="term" value="F:mRNA binding"/>
    <property type="evidence" value="ECO:0007669"/>
    <property type="project" value="TreeGrafter"/>
</dbReference>
<dbReference type="InterPro" id="IPR002885">
    <property type="entry name" value="PPR_rpt"/>
</dbReference>
<proteinExistence type="inferred from homology"/>
<dbReference type="NCBIfam" id="TIGR00756">
    <property type="entry name" value="PPR"/>
    <property type="match status" value="1"/>
</dbReference>
<evidence type="ECO:0000313" key="4">
    <source>
        <dbReference type="EMBL" id="CAI9112118.1"/>
    </source>
</evidence>
<protein>
    <submittedName>
        <fullName evidence="4">OLC1v1012501C1</fullName>
    </submittedName>
</protein>
<evidence type="ECO:0000256" key="3">
    <source>
        <dbReference type="PROSITE-ProRule" id="PRU00708"/>
    </source>
</evidence>
<dbReference type="PROSITE" id="PS51375">
    <property type="entry name" value="PPR"/>
    <property type="match status" value="1"/>
</dbReference>
<gene>
    <name evidence="4" type="ORF">OLC1_LOCUS19367</name>
</gene>
<organism evidence="4 5">
    <name type="scientific">Oldenlandia corymbosa var. corymbosa</name>
    <dbReference type="NCBI Taxonomy" id="529605"/>
    <lineage>
        <taxon>Eukaryota</taxon>
        <taxon>Viridiplantae</taxon>
        <taxon>Streptophyta</taxon>
        <taxon>Embryophyta</taxon>
        <taxon>Tracheophyta</taxon>
        <taxon>Spermatophyta</taxon>
        <taxon>Magnoliopsida</taxon>
        <taxon>eudicotyledons</taxon>
        <taxon>Gunneridae</taxon>
        <taxon>Pentapetalae</taxon>
        <taxon>asterids</taxon>
        <taxon>lamiids</taxon>
        <taxon>Gentianales</taxon>
        <taxon>Rubiaceae</taxon>
        <taxon>Rubioideae</taxon>
        <taxon>Spermacoceae</taxon>
        <taxon>Hedyotis-Oldenlandia complex</taxon>
        <taxon>Oldenlandia</taxon>
    </lineage>
</organism>
<accession>A0AAV1DW33</accession>
<dbReference type="InterPro" id="IPR051240">
    <property type="entry name" value="Mito_RNA-Proc/Resp"/>
</dbReference>
<keyword evidence="2" id="KW-0677">Repeat</keyword>
<evidence type="ECO:0000256" key="1">
    <source>
        <dbReference type="ARBA" id="ARBA00007626"/>
    </source>
</evidence>
<evidence type="ECO:0000256" key="2">
    <source>
        <dbReference type="ARBA" id="ARBA00022737"/>
    </source>
</evidence>
<feature type="repeat" description="PPR" evidence="3">
    <location>
        <begin position="129"/>
        <end position="163"/>
    </location>
</feature>